<protein>
    <submittedName>
        <fullName evidence="1">Uncharacterized protein</fullName>
    </submittedName>
</protein>
<dbReference type="Proteomes" id="UP000674938">
    <property type="component" value="Unassembled WGS sequence"/>
</dbReference>
<dbReference type="RefSeq" id="WP_209533133.1">
    <property type="nucleotide sequence ID" value="NZ_JAEEGA010000033.1"/>
</dbReference>
<proteinExistence type="predicted"/>
<name>A0A940SYK9_9ENTE</name>
<keyword evidence="2" id="KW-1185">Reference proteome</keyword>
<evidence type="ECO:0000313" key="1">
    <source>
        <dbReference type="EMBL" id="MBP1044576.1"/>
    </source>
</evidence>
<dbReference type="EMBL" id="JAEEGA010000033">
    <property type="protein sequence ID" value="MBP1044576.1"/>
    <property type="molecule type" value="Genomic_DNA"/>
</dbReference>
<accession>A0A940SYK9</accession>
<comment type="caution">
    <text evidence="1">The sequence shown here is derived from an EMBL/GenBank/DDBJ whole genome shotgun (WGS) entry which is preliminary data.</text>
</comment>
<reference evidence="1" key="1">
    <citation type="submission" date="2020-12" db="EMBL/GenBank/DDBJ databases">
        <title>Vagococcus allomyrinae sp. nov. and Enterococcus lavae sp. nov., isolated from the larvae of Allomyrina dichotoma.</title>
        <authorList>
            <person name="Lee S.D."/>
        </authorList>
    </citation>
    <scope>NUCLEOTIDE SEQUENCE</scope>
    <source>
        <strain evidence="1">BWB3-3</strain>
    </source>
</reference>
<sequence length="115" mass="13578">MFDEVDLQHFFDVEYLDRKKIKWAGFYLSEHTEEIGKEGDSKKITVEKSMNPNEINEVLVLAQLKNHYLSVQKEGDFNYFRGYLKGFDDSGITIGLKTIAYEDIRHIEIIDLKKW</sequence>
<evidence type="ECO:0000313" key="2">
    <source>
        <dbReference type="Proteomes" id="UP000674938"/>
    </source>
</evidence>
<organism evidence="1 2">
    <name type="scientific">Vagococcus allomyrinae</name>
    <dbReference type="NCBI Taxonomy" id="2794353"/>
    <lineage>
        <taxon>Bacteria</taxon>
        <taxon>Bacillati</taxon>
        <taxon>Bacillota</taxon>
        <taxon>Bacilli</taxon>
        <taxon>Lactobacillales</taxon>
        <taxon>Enterococcaceae</taxon>
        <taxon>Vagococcus</taxon>
    </lineage>
</organism>
<gene>
    <name evidence="1" type="ORF">I6N95_26555</name>
</gene>
<dbReference type="AlphaFoldDB" id="A0A940SYK9"/>